<dbReference type="EMBL" id="CAJHNH020005157">
    <property type="protein sequence ID" value="CAG5132201.1"/>
    <property type="molecule type" value="Genomic_DNA"/>
</dbReference>
<sequence length="80" mass="8609">SNLDNYIDKCVTDRGWSGDEGCDESVVIVSDRLSSASEFSLKTAKPLFLTPLPPSTSVCLSESVSLSICVRELQSPTVRA</sequence>
<dbReference type="Proteomes" id="UP000678393">
    <property type="component" value="Unassembled WGS sequence"/>
</dbReference>
<feature type="non-terminal residue" evidence="1">
    <location>
        <position position="80"/>
    </location>
</feature>
<accession>A0A8S4A159</accession>
<keyword evidence="2" id="KW-1185">Reference proteome</keyword>
<protein>
    <submittedName>
        <fullName evidence="1">Uncharacterized protein</fullName>
    </submittedName>
</protein>
<proteinExistence type="predicted"/>
<name>A0A8S4A159_9EUPU</name>
<gene>
    <name evidence="1" type="ORF">CUNI_LOCUS17759</name>
</gene>
<evidence type="ECO:0000313" key="1">
    <source>
        <dbReference type="EMBL" id="CAG5132201.1"/>
    </source>
</evidence>
<evidence type="ECO:0000313" key="2">
    <source>
        <dbReference type="Proteomes" id="UP000678393"/>
    </source>
</evidence>
<dbReference type="AlphaFoldDB" id="A0A8S4A159"/>
<organism evidence="1 2">
    <name type="scientific">Candidula unifasciata</name>
    <dbReference type="NCBI Taxonomy" id="100452"/>
    <lineage>
        <taxon>Eukaryota</taxon>
        <taxon>Metazoa</taxon>
        <taxon>Spiralia</taxon>
        <taxon>Lophotrochozoa</taxon>
        <taxon>Mollusca</taxon>
        <taxon>Gastropoda</taxon>
        <taxon>Heterobranchia</taxon>
        <taxon>Euthyneura</taxon>
        <taxon>Panpulmonata</taxon>
        <taxon>Eupulmonata</taxon>
        <taxon>Stylommatophora</taxon>
        <taxon>Helicina</taxon>
        <taxon>Helicoidea</taxon>
        <taxon>Geomitridae</taxon>
        <taxon>Candidula</taxon>
    </lineage>
</organism>
<comment type="caution">
    <text evidence="1">The sequence shown here is derived from an EMBL/GenBank/DDBJ whole genome shotgun (WGS) entry which is preliminary data.</text>
</comment>
<reference evidence="1" key="1">
    <citation type="submission" date="2021-04" db="EMBL/GenBank/DDBJ databases">
        <authorList>
            <consortium name="Molecular Ecology Group"/>
        </authorList>
    </citation>
    <scope>NUCLEOTIDE SEQUENCE</scope>
</reference>